<feature type="compositionally biased region" description="Polar residues" evidence="1">
    <location>
        <begin position="1"/>
        <end position="10"/>
    </location>
</feature>
<feature type="compositionally biased region" description="Basic and acidic residues" evidence="1">
    <location>
        <begin position="103"/>
        <end position="131"/>
    </location>
</feature>
<proteinExistence type="predicted"/>
<feature type="region of interest" description="Disordered" evidence="1">
    <location>
        <begin position="1"/>
        <end position="26"/>
    </location>
</feature>
<dbReference type="PANTHER" id="PTHR35046">
    <property type="entry name" value="ZINC KNUCKLE (CCHC-TYPE) FAMILY PROTEIN"/>
    <property type="match status" value="1"/>
</dbReference>
<feature type="compositionally biased region" description="Basic and acidic residues" evidence="1">
    <location>
        <begin position="139"/>
        <end position="173"/>
    </location>
</feature>
<feature type="region of interest" description="Disordered" evidence="1">
    <location>
        <begin position="349"/>
        <end position="369"/>
    </location>
</feature>
<dbReference type="Proteomes" id="UP000257109">
    <property type="component" value="Unassembled WGS sequence"/>
</dbReference>
<comment type="caution">
    <text evidence="2">The sequence shown here is derived from an EMBL/GenBank/DDBJ whole genome shotgun (WGS) entry which is preliminary data.</text>
</comment>
<sequence>MVRPNKTGSNDKGRQKKPKGQRGPLRDMLCTLCPTVELALFSTLYKIRRSKIGELTQDWDSLSLKSKYMMKYIMDLQERMEKMGKGLDSMRKDTQNINAKVEALSRDKGEGHRVVSLHESKGSHDEGHYSERSVSSRTQRMDRHERQEKHGRNERVDRHERNRRGREEPRREDLDRNCKPDFYLNWELKVDQIFECFDYSGRIMVRRLTLEFSDYVLAWWNQVLEDIRKGMRDPFENLGALKRLMRERGLYLLTTLGISIINSKACTKVPKCVVEYYKEMEMNLTRAQIVESRKATMAWFLHRLNREIQDIVELQHYTTLEELVHQATKVELKLKRRIASWKPYFSKENEKDRSRKDKSPKKGNGISQGVKEVPQFPISSASKSSSIKCLSTLCSIIIDEGSNVNVASLRLVEKLVIPTFSHPKPYKFQWLSERGELVVDKQVVLAFNLGNYEDEVVCDVVPMEATHIFLGRP</sequence>
<gene>
    <name evidence="2" type="ORF">CR513_25414</name>
</gene>
<accession>A0A371GPF6</accession>
<evidence type="ECO:0000313" key="3">
    <source>
        <dbReference type="Proteomes" id="UP000257109"/>
    </source>
</evidence>
<name>A0A371GPF6_MUCPR</name>
<dbReference type="EMBL" id="QJKJ01004871">
    <property type="protein sequence ID" value="RDX92448.1"/>
    <property type="molecule type" value="Genomic_DNA"/>
</dbReference>
<dbReference type="PANTHER" id="PTHR35046:SF9">
    <property type="entry name" value="RNA-DIRECTED DNA POLYMERASE"/>
    <property type="match status" value="1"/>
</dbReference>
<evidence type="ECO:0008006" key="4">
    <source>
        <dbReference type="Google" id="ProtNLM"/>
    </source>
</evidence>
<dbReference type="AlphaFoldDB" id="A0A371GPF6"/>
<reference evidence="2" key="1">
    <citation type="submission" date="2018-05" db="EMBL/GenBank/DDBJ databases">
        <title>Draft genome of Mucuna pruriens seed.</title>
        <authorList>
            <person name="Nnadi N.E."/>
            <person name="Vos R."/>
            <person name="Hasami M.H."/>
            <person name="Devisetty U.K."/>
            <person name="Aguiy J.C."/>
        </authorList>
    </citation>
    <scope>NUCLEOTIDE SEQUENCE [LARGE SCALE GENOMIC DNA]</scope>
    <source>
        <strain evidence="2">JCA_2017</strain>
    </source>
</reference>
<keyword evidence="3" id="KW-1185">Reference proteome</keyword>
<evidence type="ECO:0000313" key="2">
    <source>
        <dbReference type="EMBL" id="RDX92448.1"/>
    </source>
</evidence>
<protein>
    <recommendedName>
        <fullName evidence="4">Retrotransposon gag domain-containing protein</fullName>
    </recommendedName>
</protein>
<feature type="non-terminal residue" evidence="2">
    <location>
        <position position="1"/>
    </location>
</feature>
<organism evidence="2 3">
    <name type="scientific">Mucuna pruriens</name>
    <name type="common">Velvet bean</name>
    <name type="synonym">Dolichos pruriens</name>
    <dbReference type="NCBI Taxonomy" id="157652"/>
    <lineage>
        <taxon>Eukaryota</taxon>
        <taxon>Viridiplantae</taxon>
        <taxon>Streptophyta</taxon>
        <taxon>Embryophyta</taxon>
        <taxon>Tracheophyta</taxon>
        <taxon>Spermatophyta</taxon>
        <taxon>Magnoliopsida</taxon>
        <taxon>eudicotyledons</taxon>
        <taxon>Gunneridae</taxon>
        <taxon>Pentapetalae</taxon>
        <taxon>rosids</taxon>
        <taxon>fabids</taxon>
        <taxon>Fabales</taxon>
        <taxon>Fabaceae</taxon>
        <taxon>Papilionoideae</taxon>
        <taxon>50 kb inversion clade</taxon>
        <taxon>NPAAA clade</taxon>
        <taxon>indigoferoid/millettioid clade</taxon>
        <taxon>Phaseoleae</taxon>
        <taxon>Mucuna</taxon>
    </lineage>
</organism>
<evidence type="ECO:0000256" key="1">
    <source>
        <dbReference type="SAM" id="MobiDB-lite"/>
    </source>
</evidence>
<feature type="region of interest" description="Disordered" evidence="1">
    <location>
        <begin position="102"/>
        <end position="173"/>
    </location>
</feature>
<dbReference type="CDD" id="cd00303">
    <property type="entry name" value="retropepsin_like"/>
    <property type="match status" value="1"/>
</dbReference>